<dbReference type="AlphaFoldDB" id="A0A9D4TJF6"/>
<dbReference type="SUPFAM" id="SSF75471">
    <property type="entry name" value="YhbY-like"/>
    <property type="match status" value="1"/>
</dbReference>
<dbReference type="Gene3D" id="3.30.110.60">
    <property type="entry name" value="YhbY-like"/>
    <property type="match status" value="1"/>
</dbReference>
<proteinExistence type="predicted"/>
<dbReference type="PROSITE" id="PS51295">
    <property type="entry name" value="CRM"/>
    <property type="match status" value="1"/>
</dbReference>
<name>A0A9D4TJF6_CHLVU</name>
<accession>A0A9D4TJF6</accession>
<keyword evidence="1 2" id="KW-0694">RNA-binding</keyword>
<evidence type="ECO:0000259" key="4">
    <source>
        <dbReference type="PROSITE" id="PS51295"/>
    </source>
</evidence>
<gene>
    <name evidence="5" type="ORF">D9Q98_007107</name>
</gene>
<dbReference type="OrthoDB" id="539692at2759"/>
<keyword evidence="6" id="KW-1185">Reference proteome</keyword>
<feature type="domain" description="CRM" evidence="4">
    <location>
        <begin position="26"/>
        <end position="124"/>
    </location>
</feature>
<feature type="compositionally biased region" description="Polar residues" evidence="3">
    <location>
        <begin position="16"/>
        <end position="30"/>
    </location>
</feature>
<feature type="compositionally biased region" description="Basic and acidic residues" evidence="3">
    <location>
        <begin position="31"/>
        <end position="42"/>
    </location>
</feature>
<dbReference type="Proteomes" id="UP001055712">
    <property type="component" value="Unassembled WGS sequence"/>
</dbReference>
<evidence type="ECO:0000256" key="3">
    <source>
        <dbReference type="SAM" id="MobiDB-lite"/>
    </source>
</evidence>
<evidence type="ECO:0000313" key="6">
    <source>
        <dbReference type="Proteomes" id="UP001055712"/>
    </source>
</evidence>
<feature type="compositionally biased region" description="Acidic residues" evidence="3">
    <location>
        <begin position="215"/>
        <end position="232"/>
    </location>
</feature>
<dbReference type="InterPro" id="IPR001890">
    <property type="entry name" value="RNA-binding_CRM"/>
</dbReference>
<feature type="region of interest" description="Disordered" evidence="3">
    <location>
        <begin position="1"/>
        <end position="42"/>
    </location>
</feature>
<dbReference type="Pfam" id="PF01985">
    <property type="entry name" value="CRS1_YhbY"/>
    <property type="match status" value="1"/>
</dbReference>
<evidence type="ECO:0000256" key="1">
    <source>
        <dbReference type="ARBA" id="ARBA00022884"/>
    </source>
</evidence>
<feature type="compositionally biased region" description="Acidic residues" evidence="3">
    <location>
        <begin position="188"/>
        <end position="206"/>
    </location>
</feature>
<dbReference type="SMART" id="SM01103">
    <property type="entry name" value="CRS1_YhbY"/>
    <property type="match status" value="1"/>
</dbReference>
<dbReference type="GO" id="GO:0003723">
    <property type="term" value="F:RNA binding"/>
    <property type="evidence" value="ECO:0007669"/>
    <property type="project" value="UniProtKB-UniRule"/>
</dbReference>
<reference evidence="5" key="2">
    <citation type="submission" date="2020-11" db="EMBL/GenBank/DDBJ databases">
        <authorList>
            <person name="Cecchin M."/>
            <person name="Marcolungo L."/>
            <person name="Rossato M."/>
            <person name="Girolomoni L."/>
            <person name="Cosentino E."/>
            <person name="Cuine S."/>
            <person name="Li-Beisson Y."/>
            <person name="Delledonne M."/>
            <person name="Ballottari M."/>
        </authorList>
    </citation>
    <scope>NUCLEOTIDE SEQUENCE</scope>
    <source>
        <strain evidence="5">211/11P</strain>
        <tissue evidence="5">Whole cell</tissue>
    </source>
</reference>
<evidence type="ECO:0000313" key="5">
    <source>
        <dbReference type="EMBL" id="KAI3427170.1"/>
    </source>
</evidence>
<dbReference type="EMBL" id="SIDB01000010">
    <property type="protein sequence ID" value="KAI3427170.1"/>
    <property type="molecule type" value="Genomic_DNA"/>
</dbReference>
<evidence type="ECO:0000256" key="2">
    <source>
        <dbReference type="PROSITE-ProRule" id="PRU00626"/>
    </source>
</evidence>
<feature type="region of interest" description="Disordered" evidence="3">
    <location>
        <begin position="171"/>
        <end position="287"/>
    </location>
</feature>
<comment type="caution">
    <text evidence="5">The sequence shown here is derived from an EMBL/GenBank/DDBJ whole genome shotgun (WGS) entry which is preliminary data.</text>
</comment>
<feature type="compositionally biased region" description="Pro residues" evidence="3">
    <location>
        <begin position="277"/>
        <end position="287"/>
    </location>
</feature>
<dbReference type="InterPro" id="IPR035920">
    <property type="entry name" value="YhbY-like_sf"/>
</dbReference>
<sequence>MMPPQRRTAVLVAASATRNPSGGYQQPLSNSERKSKRGEAQRLGRELVTVNLGKNGLTPAFLDGFRTALTSNELIKVRVGSCDESVDEVAEALTAVGDCVLVHKIGFTLTFFREKGLPPPRPVKRSRVAQPAAAAAAAPAAAAAAGAAAALAAAEAAGQQQQAAAAAAPGAAAPGGAGVAAAAAAGEDSGDEESEGEEGSEDELLDAEMAAYLMENEDAFSDSDSEGEEAEEAAGGTSYRYVLDYGSGGEEEEDKEDKPNSSKRQAAAAKAAKALRAPPPPEFTIIK</sequence>
<protein>
    <recommendedName>
        <fullName evidence="4">CRM domain-containing protein</fullName>
    </recommendedName>
</protein>
<reference evidence="5" key="1">
    <citation type="journal article" date="2019" name="Plant J.">
        <title>Chlorella vulgaris genome assembly and annotation reveals the molecular basis for metabolic acclimation to high light conditions.</title>
        <authorList>
            <person name="Cecchin M."/>
            <person name="Marcolungo L."/>
            <person name="Rossato M."/>
            <person name="Girolomoni L."/>
            <person name="Cosentino E."/>
            <person name="Cuine S."/>
            <person name="Li-Beisson Y."/>
            <person name="Delledonne M."/>
            <person name="Ballottari M."/>
        </authorList>
    </citation>
    <scope>NUCLEOTIDE SEQUENCE</scope>
    <source>
        <strain evidence="5">211/11P</strain>
    </source>
</reference>
<organism evidence="5 6">
    <name type="scientific">Chlorella vulgaris</name>
    <name type="common">Green alga</name>
    <dbReference type="NCBI Taxonomy" id="3077"/>
    <lineage>
        <taxon>Eukaryota</taxon>
        <taxon>Viridiplantae</taxon>
        <taxon>Chlorophyta</taxon>
        <taxon>core chlorophytes</taxon>
        <taxon>Trebouxiophyceae</taxon>
        <taxon>Chlorellales</taxon>
        <taxon>Chlorellaceae</taxon>
        <taxon>Chlorella clade</taxon>
        <taxon>Chlorella</taxon>
    </lineage>
</organism>
<feature type="compositionally biased region" description="Low complexity" evidence="3">
    <location>
        <begin position="266"/>
        <end position="276"/>
    </location>
</feature>